<sequence>MPLLRDDVVEPPPRVDDRGLRRRALLTNIVVRTVPVTLLGVLVGLLLFAVASR</sequence>
<dbReference type="AlphaFoldDB" id="A0A852SLR9"/>
<protein>
    <submittedName>
        <fullName evidence="2">Uncharacterized protein</fullName>
    </submittedName>
</protein>
<dbReference type="RefSeq" id="WP_164989967.1">
    <property type="nucleotide sequence ID" value="NZ_JACCBI010000001.1"/>
</dbReference>
<proteinExistence type="predicted"/>
<accession>A0A852SLR9</accession>
<dbReference type="Proteomes" id="UP000581087">
    <property type="component" value="Unassembled WGS sequence"/>
</dbReference>
<comment type="caution">
    <text evidence="2">The sequence shown here is derived from an EMBL/GenBank/DDBJ whole genome shotgun (WGS) entry which is preliminary data.</text>
</comment>
<keyword evidence="1" id="KW-0812">Transmembrane</keyword>
<evidence type="ECO:0000313" key="3">
    <source>
        <dbReference type="Proteomes" id="UP000581087"/>
    </source>
</evidence>
<reference evidence="2 3" key="1">
    <citation type="submission" date="2020-07" db="EMBL/GenBank/DDBJ databases">
        <title>Sequencing the genomes of 1000 actinobacteria strains.</title>
        <authorList>
            <person name="Klenk H.-P."/>
        </authorList>
    </citation>
    <scope>NUCLEOTIDE SEQUENCE [LARGE SCALE GENOMIC DNA]</scope>
    <source>
        <strain evidence="2 3">DSM 23870</strain>
    </source>
</reference>
<gene>
    <name evidence="2" type="ORF">BJ972_002866</name>
</gene>
<feature type="transmembrane region" description="Helical" evidence="1">
    <location>
        <begin position="29"/>
        <end position="51"/>
    </location>
</feature>
<evidence type="ECO:0000256" key="1">
    <source>
        <dbReference type="SAM" id="Phobius"/>
    </source>
</evidence>
<evidence type="ECO:0000313" key="2">
    <source>
        <dbReference type="EMBL" id="NYD68347.1"/>
    </source>
</evidence>
<organism evidence="2 3">
    <name type="scientific">Agromyces atrinae</name>
    <dbReference type="NCBI Taxonomy" id="592376"/>
    <lineage>
        <taxon>Bacteria</taxon>
        <taxon>Bacillati</taxon>
        <taxon>Actinomycetota</taxon>
        <taxon>Actinomycetes</taxon>
        <taxon>Micrococcales</taxon>
        <taxon>Microbacteriaceae</taxon>
        <taxon>Agromyces</taxon>
    </lineage>
</organism>
<keyword evidence="1" id="KW-0472">Membrane</keyword>
<dbReference type="EMBL" id="JACCBI010000001">
    <property type="protein sequence ID" value="NYD68347.1"/>
    <property type="molecule type" value="Genomic_DNA"/>
</dbReference>
<keyword evidence="1" id="KW-1133">Transmembrane helix</keyword>
<name>A0A852SLR9_9MICO</name>